<dbReference type="InterPro" id="IPR013098">
    <property type="entry name" value="Ig_I-set"/>
</dbReference>
<evidence type="ECO:0000256" key="4">
    <source>
        <dbReference type="SAM" id="MobiDB-lite"/>
    </source>
</evidence>
<dbReference type="InterPro" id="IPR007110">
    <property type="entry name" value="Ig-like_dom"/>
</dbReference>
<dbReference type="STRING" id="41427.A0A182IY25"/>
<feature type="domain" description="Ig-like" evidence="5">
    <location>
        <begin position="1092"/>
        <end position="1188"/>
    </location>
</feature>
<evidence type="ECO:0000259" key="5">
    <source>
        <dbReference type="PROSITE" id="PS50835"/>
    </source>
</evidence>
<feature type="domain" description="Ig-like" evidence="5">
    <location>
        <begin position="1201"/>
        <end position="1292"/>
    </location>
</feature>
<protein>
    <recommendedName>
        <fullName evidence="5">Ig-like domain-containing protein</fullName>
    </recommendedName>
</protein>
<sequence length="2048" mass="228254">SGEKLYIKVADLQPKFTFLGPSLDDALKLQNEHDDLLRKIQNLPTPLEEFYRKIQEKIASNERPNAKLIEEMAASLNAVWHDIKKLLAERREIVALNVSFFERLGEAYGKMSSLEVACNDTMIPIEIDAVREFLDSFRNLRGDMLAAIATTLKAGNQMLDRLRALADVGTLDSRPNHIKHEAGQAVGQVEVWLEDLSNRRNQLEQAWLSRKTQLEQCLTLAILAQELAEIEQSLARVRSHNLSSFTLGESAEQALDLLETYQNLKPEAALLRDKTLKITKATEELLTTGCFAGDEACAKAYSVLSACSELLEEIDRRETLLGQSREFFGRAASILKRLDLLELEVGSVQMRASTPNDLPAHQKLLQDMREAIGEVLQMGYSLVDDVGRTKPEVAGVQAMIERIEMRKLSFERYCNEESERTIRTSQALNEFVERYGQLFAWLDEAWQERIVRGSGIHRMGETVAEAKDCLLLHHQFLNDLEIKGNAINNLLVRLTSSLEQLADAQRDDVQQKIDRIRQKWIELKNYVIGRVDLLKLYIKFHQEAETLRNQFDAYAIQFATFKDSPADHSLILAATANIRQTLESLRTIGAQCLSQLQQSADPHLQKTRAAQCVERTVAEFDARQLAISNEWESWNARRRTETTLKHIMAANMETLAVTSKLEEQLYPIFSTALDNPTDLLEFIDRKRVQMQTEIRSAEMELTQRFDTVAQLEGDATPSVVEDIVTLKNNINSIKTKLHSMGADFTELAEPIGQFLRSIVHCRDGIKEYFATKAAVTGPGSVEAIAEGYEQFKQGTMEHFRRLLQQSEQIIERIKAQEPPGAKEMDTDKIITLLENLRTYFESQTASENSELKKQHSVLAFDRELNEVRGTIRAAGERLEQQRGQYGSNPSEAQTAKLAFEEYASSLQELQERVDVFLSSGVELVRQYPETSPYVESETNRIRNDWTELLRKLEEHRSLYSLAIEYFTLISAVEDNYRTLNAELINANNKLTILNNVDVANDLVAQVDTTIRTHETRQLNTLKQISSLSTQLYGCDKTQQSFDVQTIDEEQYLQEPQAPLVIQTVEEQIHEQIHEVVTTTSTLVGQPQSHRQPEVSLYFVQPLADLCVQEGQRARLQCVVAGYPDPTIEWYKDGISVQGNSDYRTGFDAASGVCTLVIDETVTADSATILCRATNEAGVADTNASLLVTEVPPVPKPEGTAPVFTMRLLDGGVAQEGQPFQYDCIVTATPTPEVHWYKGERCIDGSPDYRHSYDPTSGVASLRIEQVYLEDQTHYTCRAVNDCGSDETTAFLTVKPLEPTEFPDFPEPLSNVMARVGQKIRLEAKVTGTPQPDLMWTHDGKHFTNREVKFFYENGRAQLVIDEAFLKDAGVYTLTAKNIAGEQCCSCNVVVKGRLPNETSDSELASDMEPVKPSVQLALRDVSVFEGKPVRLDCVIVGQPEPEVIWYHGARPVKESADVQLLFQGDRCSLVIREVFLEDAGEYRVVAINSAGEASSQCALLVTPLNATGGPVAVRQQQQQQQEQDPAVAGVKVAGVAGSPPRFERLLADILADEGERVQFECAVSGEPRPNIRWYVNNREIATDGPRVHCVVREDGVVKLIIERVLPDDKGVYTVKAVSPAGEAKCFSNLIVKSINAPEFEAVVPAFLTESQLCPTFRELFADRVVRQHEPTKFECIVVGKPQPKVRWFFNDQPVQGHDFLVSTSGDRQVLTIPEVRPELTGKITCYAENEAGNAQCVAIVQILEQLGAGATPLQPLPTLQTTGESMQQVDTSGSSCVTLQKHVTTTSSSSFSASSSSSSTIQQNGVLAHSEVHAESAKQDRSFKQVNDLPPEVAEAKQFQRYDQVNDQPPVVQQESSSFLATGGAEMHESIIATSGQISTGKPALRRNTAPRFVTPFNGKIVDQGANVLIEGIVDGYPTPDVKLTKNDVELQPDGERIKVSYSLNKIVIELHNVSPLDAGRYTATASNAAGASTSTAELVVKSKPFHCMESRAGANAGNWQVFCALLVATTCWLYVLTKKQIWSSVSKPVTPFHPLFFRKVTTDGGEN</sequence>
<dbReference type="SMART" id="SM00408">
    <property type="entry name" value="IGc2"/>
    <property type="match status" value="7"/>
</dbReference>
<keyword evidence="3" id="KW-0175">Coiled coil</keyword>
<proteinExistence type="inferred from homology"/>
<dbReference type="CDD" id="cd00176">
    <property type="entry name" value="SPEC"/>
    <property type="match status" value="1"/>
</dbReference>
<comment type="similarity">
    <text evidence="1">Belongs to the protein kinase superfamily. CAMK Ser/Thr protein kinase family.</text>
</comment>
<reference evidence="6" key="1">
    <citation type="submission" date="2022-08" db="UniProtKB">
        <authorList>
            <consortium name="EnsemblMetazoa"/>
        </authorList>
    </citation>
    <scope>IDENTIFICATION</scope>
    <source>
        <strain evidence="6">EBRO</strain>
    </source>
</reference>
<dbReference type="InterPro" id="IPR002017">
    <property type="entry name" value="Spectrin_repeat"/>
</dbReference>
<dbReference type="GO" id="GO:0005737">
    <property type="term" value="C:cytoplasm"/>
    <property type="evidence" value="ECO:0007669"/>
    <property type="project" value="UniProtKB-ARBA"/>
</dbReference>
<dbReference type="SUPFAM" id="SSF48726">
    <property type="entry name" value="Immunoglobulin"/>
    <property type="match status" value="7"/>
</dbReference>
<feature type="coiled-coil region" evidence="3">
    <location>
        <begin position="969"/>
        <end position="996"/>
    </location>
</feature>
<dbReference type="InterPro" id="IPR003598">
    <property type="entry name" value="Ig_sub2"/>
</dbReference>
<name>A0A182IY25_ANOAO</name>
<dbReference type="PROSITE" id="PS50835">
    <property type="entry name" value="IG_LIKE"/>
    <property type="match status" value="6"/>
</dbReference>
<dbReference type="EnsemblMetazoa" id="AATE007700-RA">
    <property type="protein sequence ID" value="AATE007700-PA.1"/>
    <property type="gene ID" value="AATE007700"/>
</dbReference>
<dbReference type="FunFam" id="2.60.40.10:FF:000080">
    <property type="entry name" value="Myosin light chain kinase, smooth muscle"/>
    <property type="match status" value="2"/>
</dbReference>
<feature type="compositionally biased region" description="Basic and acidic residues" evidence="4">
    <location>
        <begin position="1810"/>
        <end position="1823"/>
    </location>
</feature>
<dbReference type="FunFam" id="2.60.40.10:FF:000632">
    <property type="entry name" value="Uncharacterized protein, isoform B"/>
    <property type="match status" value="1"/>
</dbReference>
<evidence type="ECO:0000256" key="3">
    <source>
        <dbReference type="SAM" id="Coils"/>
    </source>
</evidence>
<dbReference type="FunFam" id="2.60.40.10:FF:000849">
    <property type="entry name" value="Uncharacterized protein, isoform F"/>
    <property type="match status" value="1"/>
</dbReference>
<dbReference type="SUPFAM" id="SSF46966">
    <property type="entry name" value="Spectrin repeat"/>
    <property type="match status" value="4"/>
</dbReference>
<feature type="domain" description="Ig-like" evidence="5">
    <location>
        <begin position="1654"/>
        <end position="1741"/>
    </location>
</feature>
<dbReference type="PANTHER" id="PTHR47633:SF4">
    <property type="entry name" value="MYOPALLADIN ISOFORM X1"/>
    <property type="match status" value="1"/>
</dbReference>
<dbReference type="FunFam" id="2.60.40.10:FF:001215">
    <property type="entry name" value="Uncharacterized protein, isoform F"/>
    <property type="match status" value="1"/>
</dbReference>
<accession>A0A182IY25</accession>
<dbReference type="Pfam" id="PF00435">
    <property type="entry name" value="Spectrin"/>
    <property type="match status" value="1"/>
</dbReference>
<dbReference type="InterPro" id="IPR058157">
    <property type="entry name" value="Spectrin_met"/>
</dbReference>
<evidence type="ECO:0000313" key="6">
    <source>
        <dbReference type="EnsemblMetazoa" id="AATE007700-PA.1"/>
    </source>
</evidence>
<dbReference type="Gene3D" id="1.20.58.60">
    <property type="match status" value="4"/>
</dbReference>
<dbReference type="SMART" id="SM00150">
    <property type="entry name" value="SPEC"/>
    <property type="match status" value="5"/>
</dbReference>
<feature type="region of interest" description="Disordered" evidence="4">
    <location>
        <begin position="1787"/>
        <end position="1825"/>
    </location>
</feature>
<dbReference type="SMART" id="SM00409">
    <property type="entry name" value="IG"/>
    <property type="match status" value="7"/>
</dbReference>
<dbReference type="PANTHER" id="PTHR47633">
    <property type="entry name" value="IMMUNOGLOBULIN"/>
    <property type="match status" value="1"/>
</dbReference>
<dbReference type="InterPro" id="IPR018159">
    <property type="entry name" value="Spectrin/alpha-actinin"/>
</dbReference>
<dbReference type="Pfam" id="PF07679">
    <property type="entry name" value="I-set"/>
    <property type="match status" value="7"/>
</dbReference>
<dbReference type="InterPro" id="IPR036179">
    <property type="entry name" value="Ig-like_dom_sf"/>
</dbReference>
<dbReference type="VEuPathDB" id="VectorBase:AATE007700"/>
<keyword evidence="2" id="KW-0393">Immunoglobulin domain</keyword>
<dbReference type="Pfam" id="PF25101">
    <property type="entry name" value="Spectrin_7"/>
    <property type="match status" value="1"/>
</dbReference>
<evidence type="ECO:0000256" key="1">
    <source>
        <dbReference type="ARBA" id="ARBA00006692"/>
    </source>
</evidence>
<feature type="domain" description="Ig-like" evidence="5">
    <location>
        <begin position="1412"/>
        <end position="1502"/>
    </location>
</feature>
<dbReference type="InterPro" id="IPR013783">
    <property type="entry name" value="Ig-like_fold"/>
</dbReference>
<dbReference type="Gene3D" id="2.60.40.10">
    <property type="entry name" value="Immunoglobulins"/>
    <property type="match status" value="7"/>
</dbReference>
<dbReference type="FunFam" id="2.60.40.10:FF:000660">
    <property type="entry name" value="Uncharacterized protein, isoform B"/>
    <property type="match status" value="1"/>
</dbReference>
<dbReference type="InterPro" id="IPR003599">
    <property type="entry name" value="Ig_sub"/>
</dbReference>
<feature type="compositionally biased region" description="Low complexity" evidence="4">
    <location>
        <begin position="1787"/>
        <end position="1800"/>
    </location>
</feature>
<feature type="domain" description="Ig-like" evidence="5">
    <location>
        <begin position="1540"/>
        <end position="1627"/>
    </location>
</feature>
<feature type="domain" description="Ig-like" evidence="5">
    <location>
        <begin position="1302"/>
        <end position="1377"/>
    </location>
</feature>
<evidence type="ECO:0000256" key="2">
    <source>
        <dbReference type="ARBA" id="ARBA00023319"/>
    </source>
</evidence>
<organism evidence="6">
    <name type="scientific">Anopheles atroparvus</name>
    <name type="common">European mosquito</name>
    <dbReference type="NCBI Taxonomy" id="41427"/>
    <lineage>
        <taxon>Eukaryota</taxon>
        <taxon>Metazoa</taxon>
        <taxon>Ecdysozoa</taxon>
        <taxon>Arthropoda</taxon>
        <taxon>Hexapoda</taxon>
        <taxon>Insecta</taxon>
        <taxon>Pterygota</taxon>
        <taxon>Neoptera</taxon>
        <taxon>Endopterygota</taxon>
        <taxon>Diptera</taxon>
        <taxon>Nematocera</taxon>
        <taxon>Culicoidea</taxon>
        <taxon>Culicidae</taxon>
        <taxon>Anophelinae</taxon>
        <taxon>Anopheles</taxon>
    </lineage>
</organism>